<accession>A0A835T410</accession>
<dbReference type="EMBL" id="JAEHOC010000019">
    <property type="protein sequence ID" value="KAG2433444.1"/>
    <property type="molecule type" value="Genomic_DNA"/>
</dbReference>
<evidence type="ECO:0000256" key="1">
    <source>
        <dbReference type="SAM" id="MobiDB-lite"/>
    </source>
</evidence>
<name>A0A835T410_CHLIN</name>
<feature type="region of interest" description="Disordered" evidence="1">
    <location>
        <begin position="224"/>
        <end position="253"/>
    </location>
</feature>
<feature type="compositionally biased region" description="Low complexity" evidence="1">
    <location>
        <begin position="81"/>
        <end position="96"/>
    </location>
</feature>
<evidence type="ECO:0000313" key="2">
    <source>
        <dbReference type="EMBL" id="KAG2433444.1"/>
    </source>
</evidence>
<feature type="region of interest" description="Disordered" evidence="1">
    <location>
        <begin position="71"/>
        <end position="96"/>
    </location>
</feature>
<dbReference type="PANTHER" id="PTHR35127">
    <property type="entry name" value="OS03G0736900 PROTEIN"/>
    <property type="match status" value="1"/>
</dbReference>
<evidence type="ECO:0000313" key="3">
    <source>
        <dbReference type="Proteomes" id="UP000650467"/>
    </source>
</evidence>
<feature type="compositionally biased region" description="Low complexity" evidence="1">
    <location>
        <begin position="243"/>
        <end position="253"/>
    </location>
</feature>
<organism evidence="2 3">
    <name type="scientific">Chlamydomonas incerta</name>
    <dbReference type="NCBI Taxonomy" id="51695"/>
    <lineage>
        <taxon>Eukaryota</taxon>
        <taxon>Viridiplantae</taxon>
        <taxon>Chlorophyta</taxon>
        <taxon>core chlorophytes</taxon>
        <taxon>Chlorophyceae</taxon>
        <taxon>CS clade</taxon>
        <taxon>Chlamydomonadales</taxon>
        <taxon>Chlamydomonadaceae</taxon>
        <taxon>Chlamydomonas</taxon>
    </lineage>
</organism>
<reference evidence="2" key="1">
    <citation type="journal article" date="2020" name="bioRxiv">
        <title>Comparative genomics of Chlamydomonas.</title>
        <authorList>
            <person name="Craig R.J."/>
            <person name="Hasan A.R."/>
            <person name="Ness R.W."/>
            <person name="Keightley P.D."/>
        </authorList>
    </citation>
    <scope>NUCLEOTIDE SEQUENCE</scope>
    <source>
        <strain evidence="2">SAG 7.73</strain>
    </source>
</reference>
<dbReference type="AlphaFoldDB" id="A0A835T410"/>
<feature type="region of interest" description="Disordered" evidence="1">
    <location>
        <begin position="333"/>
        <end position="360"/>
    </location>
</feature>
<protein>
    <submittedName>
        <fullName evidence="2">Uncharacterized protein</fullName>
    </submittedName>
</protein>
<feature type="region of interest" description="Disordered" evidence="1">
    <location>
        <begin position="1"/>
        <end position="21"/>
    </location>
</feature>
<gene>
    <name evidence="2" type="ORF">HXX76_008501</name>
</gene>
<feature type="compositionally biased region" description="Low complexity" evidence="1">
    <location>
        <begin position="334"/>
        <end position="354"/>
    </location>
</feature>
<dbReference type="PANTHER" id="PTHR35127:SF1">
    <property type="entry name" value="GENOME ASSEMBLY, CHROMOSOME: A10"/>
    <property type="match status" value="1"/>
</dbReference>
<dbReference type="OrthoDB" id="512720at2759"/>
<dbReference type="Proteomes" id="UP000650467">
    <property type="component" value="Unassembled WGS sequence"/>
</dbReference>
<sequence length="360" mass="35728">MAPESPSSQRNRRPLADPPAVARGLSAYPLMELRRGTSSSGRGLGGAVGSHAWLSACIRHIVTTAGARDQAGSQAGGAAAGNGAAPSSAGGSRGPSLHLVFSSPGGYSHSFQTLPLSHAVADNPQNWDQIAATVSQTGANGLVLVRPIPSPDQHCVFATAAAAASSAAAPAPAAPAAAASASPCSSSSCCSPSAACSPNGQLLPPPPCPTSSMEGEVGDCCGGSRSGGGDNAHSHSHSHEHATSSGTCPPGGAPAAAPTTAGAYCCPHTHYYGVVVQGAAPSDTDGCWVLKTSRSDAGSAGPHGGCTCTHFSLTRVCGGTPLYSQLRDAWLVPQQQQQQQQPATANSASAAGQQHAQLWH</sequence>
<keyword evidence="3" id="KW-1185">Reference proteome</keyword>
<comment type="caution">
    <text evidence="2">The sequence shown here is derived from an EMBL/GenBank/DDBJ whole genome shotgun (WGS) entry which is preliminary data.</text>
</comment>
<proteinExistence type="predicted"/>